<comment type="pathway">
    <text evidence="2 11">Pyrimidine metabolism; CTP biosynthesis via de novo pathway; UDP from UMP (UMPK route): step 1/1.</text>
</comment>
<dbReference type="Pfam" id="PF00696">
    <property type="entry name" value="AA_kinase"/>
    <property type="match status" value="1"/>
</dbReference>
<keyword evidence="4 11" id="KW-0963">Cytoplasm</keyword>
<dbReference type="UniPathway" id="UPA00159">
    <property type="reaction ID" value="UER00275"/>
</dbReference>
<evidence type="ECO:0000256" key="11">
    <source>
        <dbReference type="HAMAP-Rule" id="MF_01220"/>
    </source>
</evidence>
<evidence type="ECO:0000256" key="2">
    <source>
        <dbReference type="ARBA" id="ARBA00004791"/>
    </source>
</evidence>
<dbReference type="PANTHER" id="PTHR42833">
    <property type="entry name" value="URIDYLATE KINASE"/>
    <property type="match status" value="1"/>
</dbReference>
<evidence type="ECO:0000313" key="13">
    <source>
        <dbReference type="EMBL" id="EDP46566.1"/>
    </source>
</evidence>
<feature type="domain" description="Aspartate/glutamate/uridylate kinase" evidence="12">
    <location>
        <begin position="9"/>
        <end position="217"/>
    </location>
</feature>
<dbReference type="Gene3D" id="3.40.1160.10">
    <property type="entry name" value="Acetylglutamate kinase-like"/>
    <property type="match status" value="1"/>
</dbReference>
<evidence type="ECO:0000256" key="5">
    <source>
        <dbReference type="ARBA" id="ARBA00022679"/>
    </source>
</evidence>
<keyword evidence="6 11" id="KW-0547">Nucleotide-binding</keyword>
<dbReference type="FunFam" id="3.40.1160.10:FF:000001">
    <property type="entry name" value="Uridylate kinase"/>
    <property type="match status" value="1"/>
</dbReference>
<dbReference type="STRING" id="59196.RICGR_0626"/>
<dbReference type="SUPFAM" id="SSF53633">
    <property type="entry name" value="Carbamate kinase-like"/>
    <property type="match status" value="1"/>
</dbReference>
<dbReference type="Proteomes" id="UP000054075">
    <property type="component" value="Unassembled WGS sequence"/>
</dbReference>
<reference evidence="13" key="1">
    <citation type="submission" date="2006-04" db="EMBL/GenBank/DDBJ databases">
        <authorList>
            <person name="Seshadri R."/>
            <person name="Federici B.A."/>
        </authorList>
    </citation>
    <scope>NUCLEOTIDE SEQUENCE [LARGE SCALE GENOMIC DNA]</scope>
</reference>
<feature type="binding site" evidence="11">
    <location>
        <position position="56"/>
    </location>
    <ligand>
        <name>ATP</name>
        <dbReference type="ChEBI" id="CHEBI:30616"/>
    </ligand>
</feature>
<evidence type="ECO:0000256" key="1">
    <source>
        <dbReference type="ARBA" id="ARBA00004496"/>
    </source>
</evidence>
<feature type="binding site" evidence="11">
    <location>
        <begin position="136"/>
        <end position="143"/>
    </location>
    <ligand>
        <name>UMP</name>
        <dbReference type="ChEBI" id="CHEBI:57865"/>
    </ligand>
</feature>
<dbReference type="GO" id="GO:0033862">
    <property type="term" value="F:UMP kinase activity"/>
    <property type="evidence" value="ECO:0007669"/>
    <property type="project" value="UniProtKB-EC"/>
</dbReference>
<name>A8PM57_9COXI</name>
<evidence type="ECO:0000256" key="9">
    <source>
        <dbReference type="ARBA" id="ARBA00022975"/>
    </source>
</evidence>
<dbReference type="NCBIfam" id="TIGR02075">
    <property type="entry name" value="pyrH_bact"/>
    <property type="match status" value="1"/>
</dbReference>
<keyword evidence="9 11" id="KW-0665">Pyrimidine biosynthesis</keyword>
<dbReference type="EMBL" id="AAQJ02000001">
    <property type="protein sequence ID" value="EDP46566.1"/>
    <property type="molecule type" value="Genomic_DNA"/>
</dbReference>
<evidence type="ECO:0000256" key="7">
    <source>
        <dbReference type="ARBA" id="ARBA00022777"/>
    </source>
</evidence>
<dbReference type="eggNOG" id="COG0528">
    <property type="taxonomic scope" value="Bacteria"/>
</dbReference>
<gene>
    <name evidence="11 13" type="primary">pyrH</name>
    <name evidence="13" type="ORF">RICGR_0626</name>
</gene>
<reference evidence="13" key="2">
    <citation type="submission" date="2007-10" db="EMBL/GenBank/DDBJ databases">
        <authorList>
            <person name="Myers G.S."/>
        </authorList>
    </citation>
    <scope>NUCLEOTIDE SEQUENCE [LARGE SCALE GENOMIC DNA]</scope>
</reference>
<organism evidence="13 14">
    <name type="scientific">Rickettsiella grylli</name>
    <dbReference type="NCBI Taxonomy" id="59196"/>
    <lineage>
        <taxon>Bacteria</taxon>
        <taxon>Pseudomonadati</taxon>
        <taxon>Pseudomonadota</taxon>
        <taxon>Gammaproteobacteria</taxon>
        <taxon>Legionellales</taxon>
        <taxon>Coxiellaceae</taxon>
        <taxon>Rickettsiella</taxon>
    </lineage>
</organism>
<dbReference type="GO" id="GO:0005829">
    <property type="term" value="C:cytosol"/>
    <property type="evidence" value="ECO:0007669"/>
    <property type="project" value="TreeGrafter"/>
</dbReference>
<dbReference type="EC" id="2.7.4.22" evidence="11"/>
<feature type="binding site" evidence="11">
    <location>
        <position position="169"/>
    </location>
    <ligand>
        <name>ATP</name>
        <dbReference type="ChEBI" id="CHEBI:30616"/>
    </ligand>
</feature>
<feature type="binding site" evidence="11">
    <location>
        <position position="163"/>
    </location>
    <ligand>
        <name>ATP</name>
        <dbReference type="ChEBI" id="CHEBI:30616"/>
    </ligand>
</feature>
<evidence type="ECO:0000313" key="14">
    <source>
        <dbReference type="Proteomes" id="UP000054075"/>
    </source>
</evidence>
<protein>
    <recommendedName>
        <fullName evidence="11">Uridylate kinase</fullName>
        <shortName evidence="11">UK</shortName>
        <ecNumber evidence="11">2.7.4.22</ecNumber>
    </recommendedName>
    <alternativeName>
        <fullName evidence="11">Uridine monophosphate kinase</fullName>
        <shortName evidence="11">UMP kinase</shortName>
        <shortName evidence="11">UMPK</shortName>
    </alternativeName>
</protein>
<dbReference type="InterPro" id="IPR015963">
    <property type="entry name" value="Uridylate_kinase_bac"/>
</dbReference>
<dbReference type="OrthoDB" id="9807458at2"/>
<dbReference type="AlphaFoldDB" id="A8PM57"/>
<sequence length="243" mass="26530">MVSSLKYRRVLLKLSGEALCGNASKMLDSVELDRIVSDIVAASDLGVQMAIVIGGGNIFRGETLARTGIDRITGDQMGMLGTIINALALRDTFDKHKKIAKIMSAIPITGFVPCFDRYKAIRYLEKGYIVIFAGGTGNPLVSTDSAASLRGIEMGAELLLKATHVDGVYSADPNKEAKARLYSSISYEKALEQELGIMDLTAFMQCRDHDLPLLVFNIKCKNALLDILQGKRKGTLVTKRNER</sequence>
<dbReference type="GO" id="GO:0006225">
    <property type="term" value="P:UDP biosynthetic process"/>
    <property type="evidence" value="ECO:0007669"/>
    <property type="project" value="TreeGrafter"/>
</dbReference>
<dbReference type="InterPro" id="IPR001048">
    <property type="entry name" value="Asp/Glu/Uridylate_kinase"/>
</dbReference>
<comment type="function">
    <text evidence="11">Catalyzes the reversible phosphorylation of UMP to UDP.</text>
</comment>
<keyword evidence="7 11" id="KW-0418">Kinase</keyword>
<comment type="subunit">
    <text evidence="11">Homohexamer.</text>
</comment>
<feature type="binding site" evidence="11">
    <location>
        <position position="75"/>
    </location>
    <ligand>
        <name>UMP</name>
        <dbReference type="ChEBI" id="CHEBI:57865"/>
    </ligand>
</feature>
<evidence type="ECO:0000256" key="10">
    <source>
        <dbReference type="ARBA" id="ARBA00047767"/>
    </source>
</evidence>
<feature type="binding site" evidence="11">
    <location>
        <position position="55"/>
    </location>
    <ligand>
        <name>UMP</name>
        <dbReference type="ChEBI" id="CHEBI:57865"/>
    </ligand>
</feature>
<comment type="caution">
    <text evidence="11">Lacks conserved residue(s) required for the propagation of feature annotation.</text>
</comment>
<evidence type="ECO:0000256" key="6">
    <source>
        <dbReference type="ARBA" id="ARBA00022741"/>
    </source>
</evidence>
<dbReference type="CDD" id="cd04254">
    <property type="entry name" value="AAK_UMPK-PyrH-Ec"/>
    <property type="match status" value="1"/>
</dbReference>
<feature type="binding site" evidence="11">
    <location>
        <position position="60"/>
    </location>
    <ligand>
        <name>ATP</name>
        <dbReference type="ChEBI" id="CHEBI:30616"/>
    </ligand>
</feature>
<comment type="catalytic activity">
    <reaction evidence="10 11">
        <text>UMP + ATP = UDP + ADP</text>
        <dbReference type="Rhea" id="RHEA:24400"/>
        <dbReference type="ChEBI" id="CHEBI:30616"/>
        <dbReference type="ChEBI" id="CHEBI:57865"/>
        <dbReference type="ChEBI" id="CHEBI:58223"/>
        <dbReference type="ChEBI" id="CHEBI:456216"/>
        <dbReference type="EC" id="2.7.4.22"/>
    </reaction>
</comment>
<feature type="binding site" evidence="11">
    <location>
        <position position="172"/>
    </location>
    <ligand>
        <name>ATP</name>
        <dbReference type="ChEBI" id="CHEBI:30616"/>
    </ligand>
</feature>
<comment type="activity regulation">
    <text evidence="11">Inhibited by UTP.</text>
</comment>
<evidence type="ECO:0000256" key="8">
    <source>
        <dbReference type="ARBA" id="ARBA00022840"/>
    </source>
</evidence>
<dbReference type="GO" id="GO:0044210">
    <property type="term" value="P:'de novo' CTP biosynthetic process"/>
    <property type="evidence" value="ECO:0007669"/>
    <property type="project" value="UniProtKB-UniRule"/>
</dbReference>
<keyword evidence="8 11" id="KW-0067">ATP-binding</keyword>
<dbReference type="GO" id="GO:0005524">
    <property type="term" value="F:ATP binding"/>
    <property type="evidence" value="ECO:0007669"/>
    <property type="project" value="UniProtKB-KW"/>
</dbReference>
<dbReference type="PANTHER" id="PTHR42833:SF4">
    <property type="entry name" value="URIDYLATE KINASE PUMPKIN, CHLOROPLASTIC"/>
    <property type="match status" value="1"/>
</dbReference>
<evidence type="ECO:0000259" key="12">
    <source>
        <dbReference type="Pfam" id="PF00696"/>
    </source>
</evidence>
<dbReference type="InterPro" id="IPR011817">
    <property type="entry name" value="Uridylate_kinase"/>
</dbReference>
<proteinExistence type="inferred from homology"/>
<dbReference type="InterPro" id="IPR036393">
    <property type="entry name" value="AceGlu_kinase-like_sf"/>
</dbReference>
<feature type="binding site" evidence="11">
    <location>
        <begin position="13"/>
        <end position="16"/>
    </location>
    <ligand>
        <name>ATP</name>
        <dbReference type="ChEBI" id="CHEBI:30616"/>
    </ligand>
</feature>
<dbReference type="PIRSF" id="PIRSF005650">
    <property type="entry name" value="Uridylate_kin"/>
    <property type="match status" value="1"/>
</dbReference>
<keyword evidence="14" id="KW-1185">Reference proteome</keyword>
<dbReference type="HAMAP" id="MF_01220_B">
    <property type="entry name" value="PyrH_B"/>
    <property type="match status" value="1"/>
</dbReference>
<evidence type="ECO:0000256" key="3">
    <source>
        <dbReference type="ARBA" id="ARBA00007614"/>
    </source>
</evidence>
<keyword evidence="5 11" id="KW-0808">Transferase</keyword>
<evidence type="ECO:0000256" key="4">
    <source>
        <dbReference type="ARBA" id="ARBA00022490"/>
    </source>
</evidence>
<comment type="subcellular location">
    <subcellularLocation>
        <location evidence="1 11">Cytoplasm</location>
    </subcellularLocation>
</comment>
<accession>A8PM57</accession>
<comment type="similarity">
    <text evidence="3 11">Belongs to the UMP kinase family.</text>
</comment>
<comment type="caution">
    <text evidence="13">The sequence shown here is derived from an EMBL/GenBank/DDBJ whole genome shotgun (WGS) entry which is preliminary data.</text>
</comment>
<dbReference type="RefSeq" id="WP_006035540.1">
    <property type="nucleotide sequence ID" value="NZ_AAQJ02000001.1"/>
</dbReference>